<feature type="compositionally biased region" description="Basic and acidic residues" evidence="1">
    <location>
        <begin position="214"/>
        <end position="234"/>
    </location>
</feature>
<protein>
    <submittedName>
        <fullName evidence="2">Uncharacterized protein</fullName>
    </submittedName>
</protein>
<dbReference type="Proteomes" id="UP000006514">
    <property type="component" value="Unassembled WGS sequence"/>
</dbReference>
<feature type="compositionally biased region" description="Low complexity" evidence="1">
    <location>
        <begin position="133"/>
        <end position="156"/>
    </location>
</feature>
<evidence type="ECO:0000313" key="3">
    <source>
        <dbReference type="Proteomes" id="UP000006514"/>
    </source>
</evidence>
<dbReference type="AlphaFoldDB" id="J0D113"/>
<sequence length="416" mass="47254">MSSCDFDLLSVCDSLDGFPGQDNAFSPPDRTSLVADKALEDLESFQLCDRMRIAAIEASRTAVRSADRYPFEAVSQGDFETSPFELAYSGSSPITEDRVRETLSRDFDNFEAGFAALDSLLGPAAACPPTRPPSRALASSQSSISTPSLRPSSPSTCALDEDEFRALYPPRTPTRYLDGNELLSRFPPRADSTGNTLAIARYVPPALRVPWGRQRREQERRERREQKRRDRESEENAQDGMRVFYPTEVPGVFDIIPPSEQKTLKSMADEIAANCYNIAMSPKELESQMRCLDDEARRTIHRLTGLLRVNTPDCSAVKIVRILKCAIHASCGLDFKCVTDDGSVLWYRDVNMRLDDPESQELVYRYLSDPRRTFSQEQIRMLRTLPQYRHEEGRRIFVPMMRRALPEKIRRARAYV</sequence>
<dbReference type="EMBL" id="JH687830">
    <property type="protein sequence ID" value="EJD38120.1"/>
    <property type="molecule type" value="Genomic_DNA"/>
</dbReference>
<accession>J0D113</accession>
<feature type="region of interest" description="Disordered" evidence="1">
    <location>
        <begin position="125"/>
        <end position="162"/>
    </location>
</feature>
<feature type="region of interest" description="Disordered" evidence="1">
    <location>
        <begin position="213"/>
        <end position="239"/>
    </location>
</feature>
<dbReference type="InParanoid" id="J0D113"/>
<proteinExistence type="predicted"/>
<keyword evidence="3" id="KW-1185">Reference proteome</keyword>
<organism evidence="2 3">
    <name type="scientific">Auricularia subglabra (strain TFB-10046 / SS5)</name>
    <name type="common">White-rot fungus</name>
    <name type="synonym">Auricularia delicata (strain TFB10046)</name>
    <dbReference type="NCBI Taxonomy" id="717982"/>
    <lineage>
        <taxon>Eukaryota</taxon>
        <taxon>Fungi</taxon>
        <taxon>Dikarya</taxon>
        <taxon>Basidiomycota</taxon>
        <taxon>Agaricomycotina</taxon>
        <taxon>Agaricomycetes</taxon>
        <taxon>Auriculariales</taxon>
        <taxon>Auriculariaceae</taxon>
        <taxon>Auricularia</taxon>
    </lineage>
</organism>
<dbReference type="KEGG" id="adl:AURDEDRAFT_172878"/>
<evidence type="ECO:0000256" key="1">
    <source>
        <dbReference type="SAM" id="MobiDB-lite"/>
    </source>
</evidence>
<evidence type="ECO:0000313" key="2">
    <source>
        <dbReference type="EMBL" id="EJD38120.1"/>
    </source>
</evidence>
<reference evidence="3" key="1">
    <citation type="journal article" date="2012" name="Science">
        <title>The Paleozoic origin of enzymatic lignin decomposition reconstructed from 31 fungal genomes.</title>
        <authorList>
            <person name="Floudas D."/>
            <person name="Binder M."/>
            <person name="Riley R."/>
            <person name="Barry K."/>
            <person name="Blanchette R.A."/>
            <person name="Henrissat B."/>
            <person name="Martinez A.T."/>
            <person name="Otillar R."/>
            <person name="Spatafora J.W."/>
            <person name="Yadav J.S."/>
            <person name="Aerts A."/>
            <person name="Benoit I."/>
            <person name="Boyd A."/>
            <person name="Carlson A."/>
            <person name="Copeland A."/>
            <person name="Coutinho P.M."/>
            <person name="de Vries R.P."/>
            <person name="Ferreira P."/>
            <person name="Findley K."/>
            <person name="Foster B."/>
            <person name="Gaskell J."/>
            <person name="Glotzer D."/>
            <person name="Gorecki P."/>
            <person name="Heitman J."/>
            <person name="Hesse C."/>
            <person name="Hori C."/>
            <person name="Igarashi K."/>
            <person name="Jurgens J.A."/>
            <person name="Kallen N."/>
            <person name="Kersten P."/>
            <person name="Kohler A."/>
            <person name="Kuees U."/>
            <person name="Kumar T.K.A."/>
            <person name="Kuo A."/>
            <person name="LaButti K."/>
            <person name="Larrondo L.F."/>
            <person name="Lindquist E."/>
            <person name="Ling A."/>
            <person name="Lombard V."/>
            <person name="Lucas S."/>
            <person name="Lundell T."/>
            <person name="Martin R."/>
            <person name="McLaughlin D.J."/>
            <person name="Morgenstern I."/>
            <person name="Morin E."/>
            <person name="Murat C."/>
            <person name="Nagy L.G."/>
            <person name="Nolan M."/>
            <person name="Ohm R.A."/>
            <person name="Patyshakuliyeva A."/>
            <person name="Rokas A."/>
            <person name="Ruiz-Duenas F.J."/>
            <person name="Sabat G."/>
            <person name="Salamov A."/>
            <person name="Samejima M."/>
            <person name="Schmutz J."/>
            <person name="Slot J.C."/>
            <person name="St John F."/>
            <person name="Stenlid J."/>
            <person name="Sun H."/>
            <person name="Sun S."/>
            <person name="Syed K."/>
            <person name="Tsang A."/>
            <person name="Wiebenga A."/>
            <person name="Young D."/>
            <person name="Pisabarro A."/>
            <person name="Eastwood D.C."/>
            <person name="Martin F."/>
            <person name="Cullen D."/>
            <person name="Grigoriev I.V."/>
            <person name="Hibbett D.S."/>
        </authorList>
    </citation>
    <scope>NUCLEOTIDE SEQUENCE [LARGE SCALE GENOMIC DNA]</scope>
    <source>
        <strain evidence="3">TFB10046</strain>
    </source>
</reference>
<gene>
    <name evidence="2" type="ORF">AURDEDRAFT_172878</name>
</gene>
<name>J0D113_AURST</name>